<dbReference type="SUPFAM" id="SSF46785">
    <property type="entry name" value="Winged helix' DNA-binding domain"/>
    <property type="match status" value="1"/>
</dbReference>
<dbReference type="Gene3D" id="3.40.190.10">
    <property type="entry name" value="Periplasmic binding protein-like II"/>
    <property type="match status" value="2"/>
</dbReference>
<dbReference type="InterPro" id="IPR036388">
    <property type="entry name" value="WH-like_DNA-bd_sf"/>
</dbReference>
<dbReference type="KEGG" id="vhl:BME96_15420"/>
<dbReference type="PANTHER" id="PTHR30126:SF39">
    <property type="entry name" value="HTH-TYPE TRANSCRIPTIONAL REGULATOR CYSL"/>
    <property type="match status" value="1"/>
</dbReference>
<dbReference type="InterPro" id="IPR000847">
    <property type="entry name" value="LysR_HTH_N"/>
</dbReference>
<evidence type="ECO:0000256" key="4">
    <source>
        <dbReference type="ARBA" id="ARBA00023163"/>
    </source>
</evidence>
<organism evidence="6 7">
    <name type="scientific">Virgibacillus halodenitrificans</name>
    <name type="common">Bacillus halodenitrificans</name>
    <dbReference type="NCBI Taxonomy" id="1482"/>
    <lineage>
        <taxon>Bacteria</taxon>
        <taxon>Bacillati</taxon>
        <taxon>Bacillota</taxon>
        <taxon>Bacilli</taxon>
        <taxon>Bacillales</taxon>
        <taxon>Bacillaceae</taxon>
        <taxon>Virgibacillus</taxon>
    </lineage>
</organism>
<name>A0AAC9J2R4_VIRHA</name>
<evidence type="ECO:0000313" key="6">
    <source>
        <dbReference type="EMBL" id="APC49497.1"/>
    </source>
</evidence>
<dbReference type="CDD" id="cd08420">
    <property type="entry name" value="PBP2_CysL_like"/>
    <property type="match status" value="1"/>
</dbReference>
<keyword evidence="2" id="KW-0805">Transcription regulation</keyword>
<evidence type="ECO:0000256" key="3">
    <source>
        <dbReference type="ARBA" id="ARBA00023125"/>
    </source>
</evidence>
<comment type="similarity">
    <text evidence="1">Belongs to the LysR transcriptional regulatory family.</text>
</comment>
<dbReference type="Gene3D" id="1.10.10.10">
    <property type="entry name" value="Winged helix-like DNA-binding domain superfamily/Winged helix DNA-binding domain"/>
    <property type="match status" value="1"/>
</dbReference>
<dbReference type="Pfam" id="PF03466">
    <property type="entry name" value="LysR_substrate"/>
    <property type="match status" value="1"/>
</dbReference>
<dbReference type="InterPro" id="IPR005119">
    <property type="entry name" value="LysR_subst-bd"/>
</dbReference>
<protein>
    <submittedName>
        <fullName evidence="6">LysR family transcriptional regulator</fullName>
    </submittedName>
</protein>
<dbReference type="PRINTS" id="PR00039">
    <property type="entry name" value="HTHLYSR"/>
</dbReference>
<evidence type="ECO:0000256" key="1">
    <source>
        <dbReference type="ARBA" id="ARBA00009437"/>
    </source>
</evidence>
<dbReference type="GO" id="GO:0003700">
    <property type="term" value="F:DNA-binding transcription factor activity"/>
    <property type="evidence" value="ECO:0007669"/>
    <property type="project" value="InterPro"/>
</dbReference>
<dbReference type="InterPro" id="IPR036390">
    <property type="entry name" value="WH_DNA-bd_sf"/>
</dbReference>
<keyword evidence="4" id="KW-0804">Transcription</keyword>
<feature type="domain" description="HTH lysR-type" evidence="5">
    <location>
        <begin position="1"/>
        <end position="58"/>
    </location>
</feature>
<evidence type="ECO:0000259" key="5">
    <source>
        <dbReference type="PROSITE" id="PS50931"/>
    </source>
</evidence>
<gene>
    <name evidence="6" type="ORF">BME96_15420</name>
</gene>
<evidence type="ECO:0000313" key="7">
    <source>
        <dbReference type="Proteomes" id="UP000182945"/>
    </source>
</evidence>
<sequence length="297" mass="34384">MNIESLRMFCRVVEEGSISQAARMGFVSQPAVTRQIRQLENIYGTSLFDRQEGKLRVTAAGKKLYPYAKEIVALHRSSLETIQEHLGEIDKTLRLGASLTIGEYLLPDLIGHFKKHHPDVQFSLSIGNTPQMLEKLEVNEIDLAFVEGVFQHDTYKSRKFAEDELILVTSYNHRWGEKKEISLQEISDEKMIWREKESGTRSIVEEALRKHGILEKIDNAMELGSMQAIKSAVEANLGTSILPRLTVKKELEFEVLREISVKDFHLVRDFWMVVKEQRFKREIQRNFEEFLITEMSN</sequence>
<proteinExistence type="inferred from homology"/>
<dbReference type="AlphaFoldDB" id="A0AAC9J2R4"/>
<dbReference type="EMBL" id="CP017962">
    <property type="protein sequence ID" value="APC49497.1"/>
    <property type="molecule type" value="Genomic_DNA"/>
</dbReference>
<accession>A0AAC9J2R4</accession>
<dbReference type="Proteomes" id="UP000182945">
    <property type="component" value="Chromosome"/>
</dbReference>
<dbReference type="Pfam" id="PF00126">
    <property type="entry name" value="HTH_1"/>
    <property type="match status" value="1"/>
</dbReference>
<dbReference type="PROSITE" id="PS50931">
    <property type="entry name" value="HTH_LYSR"/>
    <property type="match status" value="1"/>
</dbReference>
<dbReference type="SUPFAM" id="SSF53850">
    <property type="entry name" value="Periplasmic binding protein-like II"/>
    <property type="match status" value="1"/>
</dbReference>
<reference evidence="6 7" key="1">
    <citation type="submission" date="2016-11" db="EMBL/GenBank/DDBJ databases">
        <title>Complete genome sequencing of Virgibacillus halodenitrificans PDB-F2.</title>
        <authorList>
            <person name="Sun Z."/>
            <person name="Zhou Y."/>
            <person name="Li H."/>
        </authorList>
    </citation>
    <scope>NUCLEOTIDE SEQUENCE [LARGE SCALE GENOMIC DNA]</scope>
    <source>
        <strain evidence="6 7">PDB-F2</strain>
    </source>
</reference>
<evidence type="ECO:0000256" key="2">
    <source>
        <dbReference type="ARBA" id="ARBA00023015"/>
    </source>
</evidence>
<dbReference type="GO" id="GO:0000976">
    <property type="term" value="F:transcription cis-regulatory region binding"/>
    <property type="evidence" value="ECO:0007669"/>
    <property type="project" value="TreeGrafter"/>
</dbReference>
<dbReference type="FunFam" id="1.10.10.10:FF:000001">
    <property type="entry name" value="LysR family transcriptional regulator"/>
    <property type="match status" value="1"/>
</dbReference>
<dbReference type="PANTHER" id="PTHR30126">
    <property type="entry name" value="HTH-TYPE TRANSCRIPTIONAL REGULATOR"/>
    <property type="match status" value="1"/>
</dbReference>
<keyword evidence="3" id="KW-0238">DNA-binding</keyword>